<dbReference type="InterPro" id="IPR050114">
    <property type="entry name" value="UPF0173_UPF0282_UlaG_hydrolase"/>
</dbReference>
<accession>A0A1Y0IRC3</accession>
<feature type="domain" description="Metallo-beta-lactamase" evidence="2">
    <location>
        <begin position="6"/>
        <end position="214"/>
    </location>
</feature>
<evidence type="ECO:0000259" key="2">
    <source>
        <dbReference type="SMART" id="SM00849"/>
    </source>
</evidence>
<evidence type="ECO:0000256" key="1">
    <source>
        <dbReference type="ARBA" id="ARBA00022801"/>
    </source>
</evidence>
<dbReference type="InterPro" id="IPR036866">
    <property type="entry name" value="RibonucZ/Hydroxyglut_hydro"/>
</dbReference>
<dbReference type="Gene3D" id="3.60.15.10">
    <property type="entry name" value="Ribonuclease Z/Hydroxyacylglutathione hydrolase-like"/>
    <property type="match status" value="1"/>
</dbReference>
<dbReference type="Pfam" id="PF12706">
    <property type="entry name" value="Lactamase_B_2"/>
    <property type="match status" value="1"/>
</dbReference>
<gene>
    <name evidence="3" type="ORF">CBW65_14075</name>
</gene>
<dbReference type="Proteomes" id="UP000195437">
    <property type="component" value="Chromosome"/>
</dbReference>
<protein>
    <recommendedName>
        <fullName evidence="2">Metallo-beta-lactamase domain-containing protein</fullName>
    </recommendedName>
</protein>
<dbReference type="AlphaFoldDB" id="A0A1Y0IRC3"/>
<dbReference type="SMART" id="SM00849">
    <property type="entry name" value="Lactamase_B"/>
    <property type="match status" value="1"/>
</dbReference>
<keyword evidence="1" id="KW-0378">Hydrolase</keyword>
<keyword evidence="4" id="KW-1185">Reference proteome</keyword>
<sequence>MNIQLIRHATLLITVNGRNILVDPMLGEVGSMPPIPKTANQVPNPTVQLPESFDLQQLQQLDAVLITHTHADHFDEAAVQLLPKGLPVFCQREDVQKLQEAGFTDVRPVAESVVWENITMHRTNGQHGTGEIGKLMGIVSGFVLQTDEEPSLYIAGDTIWCSDVEEALDAYRPDITVLFAGGAQFLQGGPITMTKEDVEKVCLHAPYTRVLPVHLEAINHCGLTREELRGYLAGKGLESQVVILQDGETAL</sequence>
<proteinExistence type="predicted"/>
<dbReference type="RefSeq" id="WP_087457371.1">
    <property type="nucleotide sequence ID" value="NZ_CP021434.1"/>
</dbReference>
<name>A0A1Y0IRC3_9BACL</name>
<dbReference type="PANTHER" id="PTHR43546">
    <property type="entry name" value="UPF0173 METAL-DEPENDENT HYDROLASE MJ1163-RELATED"/>
    <property type="match status" value="1"/>
</dbReference>
<dbReference type="KEGG" id="tum:CBW65_14075"/>
<evidence type="ECO:0000313" key="4">
    <source>
        <dbReference type="Proteomes" id="UP000195437"/>
    </source>
</evidence>
<dbReference type="SUPFAM" id="SSF56281">
    <property type="entry name" value="Metallo-hydrolase/oxidoreductase"/>
    <property type="match status" value="1"/>
</dbReference>
<reference evidence="4" key="1">
    <citation type="submission" date="2017-05" db="EMBL/GenBank/DDBJ databases">
        <authorList>
            <person name="Sung H."/>
        </authorList>
    </citation>
    <scope>NUCLEOTIDE SEQUENCE [LARGE SCALE GENOMIC DNA]</scope>
    <source>
        <strain evidence="4">AR23208</strain>
    </source>
</reference>
<evidence type="ECO:0000313" key="3">
    <source>
        <dbReference type="EMBL" id="ARU62005.1"/>
    </source>
</evidence>
<dbReference type="GO" id="GO:0016787">
    <property type="term" value="F:hydrolase activity"/>
    <property type="evidence" value="ECO:0007669"/>
    <property type="project" value="UniProtKB-KW"/>
</dbReference>
<dbReference type="OrthoDB" id="9805728at2"/>
<dbReference type="InterPro" id="IPR001279">
    <property type="entry name" value="Metallo-B-lactamas"/>
</dbReference>
<dbReference type="EMBL" id="CP021434">
    <property type="protein sequence ID" value="ARU62005.1"/>
    <property type="molecule type" value="Genomic_DNA"/>
</dbReference>
<dbReference type="PANTHER" id="PTHR43546:SF9">
    <property type="entry name" value="L-ASCORBATE-6-PHOSPHATE LACTONASE ULAG-RELATED"/>
    <property type="match status" value="1"/>
</dbReference>
<organism evidence="3 4">
    <name type="scientific">Tumebacillus avium</name>
    <dbReference type="NCBI Taxonomy" id="1903704"/>
    <lineage>
        <taxon>Bacteria</taxon>
        <taxon>Bacillati</taxon>
        <taxon>Bacillota</taxon>
        <taxon>Bacilli</taxon>
        <taxon>Bacillales</taxon>
        <taxon>Alicyclobacillaceae</taxon>
        <taxon>Tumebacillus</taxon>
    </lineage>
</organism>